<dbReference type="RefSeq" id="WP_058844999.1">
    <property type="nucleotide sequence ID" value="NZ_PDFK01000001.1"/>
</dbReference>
<feature type="domain" description="SLH" evidence="3">
    <location>
        <begin position="80"/>
        <end position="143"/>
    </location>
</feature>
<feature type="domain" description="SLH" evidence="3">
    <location>
        <begin position="20"/>
        <end position="79"/>
    </location>
</feature>
<dbReference type="PANTHER" id="PTHR43308">
    <property type="entry name" value="OUTER MEMBRANE PROTEIN ALPHA-RELATED"/>
    <property type="match status" value="1"/>
</dbReference>
<evidence type="ECO:0000256" key="2">
    <source>
        <dbReference type="SAM" id="SignalP"/>
    </source>
</evidence>
<feature type="domain" description="SLH" evidence="3">
    <location>
        <begin position="144"/>
        <end position="207"/>
    </location>
</feature>
<dbReference type="EMBL" id="PDFK01000001">
    <property type="protein sequence ID" value="PKU53670.1"/>
    <property type="molecule type" value="Genomic_DNA"/>
</dbReference>
<dbReference type="InterPro" id="IPR003646">
    <property type="entry name" value="SH3-like_bac-type"/>
</dbReference>
<dbReference type="GO" id="GO:0004040">
    <property type="term" value="F:amidase activity"/>
    <property type="evidence" value="ECO:0007669"/>
    <property type="project" value="InterPro"/>
</dbReference>
<feature type="chain" id="PRO_5014120990" evidence="2">
    <location>
        <begin position="26"/>
        <end position="616"/>
    </location>
</feature>
<gene>
    <name evidence="5" type="ORF">CRI88_04935</name>
</gene>
<evidence type="ECO:0000259" key="4">
    <source>
        <dbReference type="PROSITE" id="PS51781"/>
    </source>
</evidence>
<protein>
    <submittedName>
        <fullName evidence="5">Beta-N-acetylglucosaminidase</fullName>
    </submittedName>
</protein>
<dbReference type="InterPro" id="IPR002901">
    <property type="entry name" value="MGlyc_endo_b_GlcNAc-like_dom"/>
</dbReference>
<dbReference type="Proteomes" id="UP000234956">
    <property type="component" value="Unassembled WGS sequence"/>
</dbReference>
<dbReference type="InterPro" id="IPR051465">
    <property type="entry name" value="Cell_Envelope_Struct_Comp"/>
</dbReference>
<reference evidence="5 6" key="1">
    <citation type="submission" date="2017-10" db="EMBL/GenBank/DDBJ databases">
        <title>Draft genome of Lysinibacillus fusiformis strain Juneja, a laboratory-derived pathogen of Drosophila melanogaster.</title>
        <authorList>
            <person name="Smith B.R."/>
            <person name="Unckless R.L."/>
        </authorList>
    </citation>
    <scope>NUCLEOTIDE SEQUENCE [LARGE SCALE GENOMIC DNA]</scope>
    <source>
        <strain evidence="5 6">Juneja</strain>
    </source>
</reference>
<dbReference type="SMART" id="SM00287">
    <property type="entry name" value="SH3b"/>
    <property type="match status" value="2"/>
</dbReference>
<proteinExistence type="predicted"/>
<feature type="domain" description="SH3b" evidence="4">
    <location>
        <begin position="546"/>
        <end position="616"/>
    </location>
</feature>
<dbReference type="Gene3D" id="2.30.30.40">
    <property type="entry name" value="SH3 Domains"/>
    <property type="match status" value="2"/>
</dbReference>
<keyword evidence="1 2" id="KW-0732">Signal</keyword>
<feature type="signal peptide" evidence="2">
    <location>
        <begin position="1"/>
        <end position="25"/>
    </location>
</feature>
<dbReference type="Pfam" id="PF08239">
    <property type="entry name" value="SH3_3"/>
    <property type="match status" value="2"/>
</dbReference>
<evidence type="ECO:0000259" key="3">
    <source>
        <dbReference type="PROSITE" id="PS51272"/>
    </source>
</evidence>
<dbReference type="SMART" id="SM00047">
    <property type="entry name" value="LYZ2"/>
    <property type="match status" value="1"/>
</dbReference>
<evidence type="ECO:0000256" key="1">
    <source>
        <dbReference type="ARBA" id="ARBA00022729"/>
    </source>
</evidence>
<evidence type="ECO:0000313" key="6">
    <source>
        <dbReference type="Proteomes" id="UP000234956"/>
    </source>
</evidence>
<comment type="caution">
    <text evidence="5">The sequence shown here is derived from an EMBL/GenBank/DDBJ whole genome shotgun (WGS) entry which is preliminary data.</text>
</comment>
<dbReference type="PROSITE" id="PS51272">
    <property type="entry name" value="SLH"/>
    <property type="match status" value="3"/>
</dbReference>
<dbReference type="PROSITE" id="PS51781">
    <property type="entry name" value="SH3B"/>
    <property type="match status" value="1"/>
</dbReference>
<evidence type="ECO:0000313" key="5">
    <source>
        <dbReference type="EMBL" id="PKU53670.1"/>
    </source>
</evidence>
<organism evidence="5 6">
    <name type="scientific">Lysinibacillus fusiformis</name>
    <dbReference type="NCBI Taxonomy" id="28031"/>
    <lineage>
        <taxon>Bacteria</taxon>
        <taxon>Bacillati</taxon>
        <taxon>Bacillota</taxon>
        <taxon>Bacilli</taxon>
        <taxon>Bacillales</taxon>
        <taxon>Bacillaceae</taxon>
        <taxon>Lysinibacillus</taxon>
    </lineage>
</organism>
<accession>A0A2I0V5U0</accession>
<sequence length="616" mass="67763">MKRKFPLYGAVLAGMLYLAPTSASAEDLSKHWAYHEMNYLITNDLMKGDEFGNYRPNDAVTRAEFAAFLVRTLNLPAASSNATFSDVKKGDWYYGVIEQASYHGLIKGDEQGKFNPNDHINRQEMAAMLKRALHYQNINTTSSPITFSDNARIAKWAYADVQAVVTTGLLVGKPNNQFAPLAQTTRAEAATVLYRLIHLEAPETGGKQYTTTNYSHDYSTVVRNQAKNNPKVDGAGIFTASEALVSYYVHPKSFMQDSPSYYQFLKLSTVVNNLSAKELNDKVLANKGSLANTADAFIKAGVDNNVNAIYLVSHALHETANGGSSLIKGIEVGLDTNGKPMMATAENREKLTAIKKTYNAYGIGAIDADANKYGAERAYANGWFTVEDAIIGGAQFVKDQYISKGQDTLYKMRWNPENPTVHQYATHVMWAVIQAKKIYDIYELIGAHTTTNLVFDVPAYQSQSSAPSLPSPTKQYALDLGLAGATGKATINLNMRTYPTTTDNASIITNLPKDTSFKVLGENGGWFKVSVNGQEGWVFDDYVMLENGLQIVNMNITLNVRSEPSTTSAILGTVKPNGFIIGEVDDKGEFIKNGAWYQVIYNGKTGWVHGDYIVKK</sequence>
<dbReference type="PANTHER" id="PTHR43308:SF5">
    <property type="entry name" value="S-LAYER PROTEIN _ PEPTIDOGLYCAN ENDO-BETA-N-ACETYLGLUCOSAMINIDASE"/>
    <property type="match status" value="1"/>
</dbReference>
<name>A0A2I0V5U0_9BACI</name>
<dbReference type="Pfam" id="PF00395">
    <property type="entry name" value="SLH"/>
    <property type="match status" value="3"/>
</dbReference>
<dbReference type="AlphaFoldDB" id="A0A2I0V5U0"/>
<dbReference type="InterPro" id="IPR001119">
    <property type="entry name" value="SLH_dom"/>
</dbReference>